<dbReference type="EMBL" id="UGDD01000003">
    <property type="protein sequence ID" value="STK69183.1"/>
    <property type="molecule type" value="Genomic_DNA"/>
</dbReference>
<evidence type="ECO:0000313" key="3">
    <source>
        <dbReference type="Proteomes" id="UP000254503"/>
    </source>
</evidence>
<organism evidence="2 3">
    <name type="scientific">Escherichia coli</name>
    <dbReference type="NCBI Taxonomy" id="562"/>
    <lineage>
        <taxon>Bacteria</taxon>
        <taxon>Pseudomonadati</taxon>
        <taxon>Pseudomonadota</taxon>
        <taxon>Gammaproteobacteria</taxon>
        <taxon>Enterobacterales</taxon>
        <taxon>Enterobacteriaceae</taxon>
        <taxon>Escherichia</taxon>
    </lineage>
</organism>
<sequence length="59" mass="6679">MAIFQEVGLPNNFLLIGFIAGDYYLLFVFPTKLLYNIEPSMNHCWSHFTQTTAASSCDS</sequence>
<gene>
    <name evidence="2" type="ORF">NCTC9045_06045</name>
</gene>
<evidence type="ECO:0000313" key="2">
    <source>
        <dbReference type="EMBL" id="STK69183.1"/>
    </source>
</evidence>
<dbReference type="Proteomes" id="UP000254503">
    <property type="component" value="Unassembled WGS sequence"/>
</dbReference>
<keyword evidence="1" id="KW-0812">Transmembrane</keyword>
<name>A0A222BCN7_ECOLX</name>
<protein>
    <submittedName>
        <fullName evidence="2">Uncharacterized protein</fullName>
    </submittedName>
</protein>
<reference evidence="2 3" key="1">
    <citation type="submission" date="2018-06" db="EMBL/GenBank/DDBJ databases">
        <authorList>
            <consortium name="Pathogen Informatics"/>
            <person name="Doyle S."/>
        </authorList>
    </citation>
    <scope>NUCLEOTIDE SEQUENCE [LARGE SCALE GENOMIC DNA]</scope>
    <source>
        <strain evidence="2 3">NCTC9045</strain>
    </source>
</reference>
<proteinExistence type="predicted"/>
<feature type="transmembrane region" description="Helical" evidence="1">
    <location>
        <begin position="12"/>
        <end position="35"/>
    </location>
</feature>
<keyword evidence="1" id="KW-0472">Membrane</keyword>
<dbReference type="AlphaFoldDB" id="A0A222BCN7"/>
<evidence type="ECO:0000256" key="1">
    <source>
        <dbReference type="SAM" id="Phobius"/>
    </source>
</evidence>
<keyword evidence="1" id="KW-1133">Transmembrane helix</keyword>
<accession>A0A222BCN7</accession>
<dbReference type="RefSeq" id="WP_001620859.1">
    <property type="nucleotide sequence ID" value="NZ_BGUD01000047.1"/>
</dbReference>